<sequence length="272" mass="30962">MTHPRDDLSGMDVARKGLILARLLGLRMDMDSIKIGSLYPDKMSPNKMSLKDFLANGLPLLDNDIEERIKKASSNGNVLRYVCVIENSRYLSIPFFTYSIFIIRGKEGQHTAWKQTGARADWWSVGVILFELLVGIPPFNAESPQQVFGNIMNRDIPWPKIPKEMSFEAYDLINNLLTENPVRARWELKTKALTDFGLSKIGLINSTDDLTRPDSKEDNVSNGQNVDQEWSVDTRERSAVGTPDYLALKYFLELNMVMLLIGSQLELFYSNY</sequence>
<reference evidence="1 2" key="2">
    <citation type="journal article" date="2022" name="Mol. Ecol. Resour.">
        <title>The genomes of chicory, endive, great burdock and yacon provide insights into Asteraceae paleo-polyploidization history and plant inulin production.</title>
        <authorList>
            <person name="Fan W."/>
            <person name="Wang S."/>
            <person name="Wang H."/>
            <person name="Wang A."/>
            <person name="Jiang F."/>
            <person name="Liu H."/>
            <person name="Zhao H."/>
            <person name="Xu D."/>
            <person name="Zhang Y."/>
        </authorList>
    </citation>
    <scope>NUCLEOTIDE SEQUENCE [LARGE SCALE GENOMIC DNA]</scope>
    <source>
        <strain evidence="2">cv. Punajuju</strain>
        <tissue evidence="1">Leaves</tissue>
    </source>
</reference>
<comment type="caution">
    <text evidence="1">The sequence shown here is derived from an EMBL/GenBank/DDBJ whole genome shotgun (WGS) entry which is preliminary data.</text>
</comment>
<protein>
    <submittedName>
        <fullName evidence="1">Uncharacterized protein</fullName>
    </submittedName>
</protein>
<keyword evidence="2" id="KW-1185">Reference proteome</keyword>
<evidence type="ECO:0000313" key="1">
    <source>
        <dbReference type="EMBL" id="KAI3707811.1"/>
    </source>
</evidence>
<name>A0ACB9ACS6_CICIN</name>
<dbReference type="Proteomes" id="UP001055811">
    <property type="component" value="Linkage Group LG07"/>
</dbReference>
<proteinExistence type="predicted"/>
<reference evidence="2" key="1">
    <citation type="journal article" date="2022" name="Mol. Ecol. Resour.">
        <title>The genomes of chicory, endive, great burdock and yacon provide insights into Asteraceae palaeo-polyploidization history and plant inulin production.</title>
        <authorList>
            <person name="Fan W."/>
            <person name="Wang S."/>
            <person name="Wang H."/>
            <person name="Wang A."/>
            <person name="Jiang F."/>
            <person name="Liu H."/>
            <person name="Zhao H."/>
            <person name="Xu D."/>
            <person name="Zhang Y."/>
        </authorList>
    </citation>
    <scope>NUCLEOTIDE SEQUENCE [LARGE SCALE GENOMIC DNA]</scope>
    <source>
        <strain evidence="2">cv. Punajuju</strain>
    </source>
</reference>
<gene>
    <name evidence="1" type="ORF">L2E82_36657</name>
</gene>
<dbReference type="EMBL" id="CM042015">
    <property type="protein sequence ID" value="KAI3707811.1"/>
    <property type="molecule type" value="Genomic_DNA"/>
</dbReference>
<organism evidence="1 2">
    <name type="scientific">Cichorium intybus</name>
    <name type="common">Chicory</name>
    <dbReference type="NCBI Taxonomy" id="13427"/>
    <lineage>
        <taxon>Eukaryota</taxon>
        <taxon>Viridiplantae</taxon>
        <taxon>Streptophyta</taxon>
        <taxon>Embryophyta</taxon>
        <taxon>Tracheophyta</taxon>
        <taxon>Spermatophyta</taxon>
        <taxon>Magnoliopsida</taxon>
        <taxon>eudicotyledons</taxon>
        <taxon>Gunneridae</taxon>
        <taxon>Pentapetalae</taxon>
        <taxon>asterids</taxon>
        <taxon>campanulids</taxon>
        <taxon>Asterales</taxon>
        <taxon>Asteraceae</taxon>
        <taxon>Cichorioideae</taxon>
        <taxon>Cichorieae</taxon>
        <taxon>Cichoriinae</taxon>
        <taxon>Cichorium</taxon>
    </lineage>
</organism>
<accession>A0ACB9ACS6</accession>
<evidence type="ECO:0000313" key="2">
    <source>
        <dbReference type="Proteomes" id="UP001055811"/>
    </source>
</evidence>